<evidence type="ECO:0000313" key="3">
    <source>
        <dbReference type="Proteomes" id="UP000323142"/>
    </source>
</evidence>
<name>A0A5B2V0P0_9HYPH</name>
<sequence length="132" mass="13444">MGASQRPAVATMAEPAPAAPKKPHVWQDVPAQASDLAPLTPARAVAVEPVVPAVPVAFARLEAADAAPAAPAPRGRVDLNTASVAELNGLGGGMIGRAIVAGRPYRSAEDLLAKRVLNRATFAQIKGQIGTQ</sequence>
<organism evidence="2 3">
    <name type="scientific">Salinarimonas soli</name>
    <dbReference type="NCBI Taxonomy" id="1638099"/>
    <lineage>
        <taxon>Bacteria</taxon>
        <taxon>Pseudomonadati</taxon>
        <taxon>Pseudomonadota</taxon>
        <taxon>Alphaproteobacteria</taxon>
        <taxon>Hyphomicrobiales</taxon>
        <taxon>Salinarimonadaceae</taxon>
        <taxon>Salinarimonas</taxon>
    </lineage>
</organism>
<comment type="caution">
    <text evidence="2">The sequence shown here is derived from an EMBL/GenBank/DDBJ whole genome shotgun (WGS) entry which is preliminary data.</text>
</comment>
<evidence type="ECO:0000256" key="1">
    <source>
        <dbReference type="SAM" id="MobiDB-lite"/>
    </source>
</evidence>
<reference evidence="2 3" key="2">
    <citation type="submission" date="2019-09" db="EMBL/GenBank/DDBJ databases">
        <authorList>
            <person name="Jin C."/>
        </authorList>
    </citation>
    <scope>NUCLEOTIDE SEQUENCE [LARGE SCALE GENOMIC DNA]</scope>
    <source>
        <strain evidence="2 3">BN140002</strain>
    </source>
</reference>
<feature type="region of interest" description="Disordered" evidence="1">
    <location>
        <begin position="1"/>
        <end position="25"/>
    </location>
</feature>
<dbReference type="Proteomes" id="UP000323142">
    <property type="component" value="Unassembled WGS sequence"/>
</dbReference>
<dbReference type="Gene3D" id="1.10.150.320">
    <property type="entry name" value="Photosystem II 12 kDa extrinsic protein"/>
    <property type="match status" value="1"/>
</dbReference>
<accession>A0A5B2V0P0</accession>
<feature type="compositionally biased region" description="Low complexity" evidence="1">
    <location>
        <begin position="7"/>
        <end position="16"/>
    </location>
</feature>
<proteinExistence type="predicted"/>
<gene>
    <name evidence="2" type="ORF">F0L46_25175</name>
</gene>
<dbReference type="SUPFAM" id="SSF81585">
    <property type="entry name" value="PsbU/PolX domain-like"/>
    <property type="match status" value="1"/>
</dbReference>
<dbReference type="AlphaFoldDB" id="A0A5B2V0P0"/>
<reference evidence="2 3" key="1">
    <citation type="submission" date="2019-09" db="EMBL/GenBank/DDBJ databases">
        <title>Salinarimonas rosea gen. nov., sp. nov., a new member of the a-2 subgroup of the Proteobacteria.</title>
        <authorList>
            <person name="Liu J."/>
        </authorList>
    </citation>
    <scope>NUCLEOTIDE SEQUENCE [LARGE SCALE GENOMIC DNA]</scope>
    <source>
        <strain evidence="2 3">BN140002</strain>
    </source>
</reference>
<evidence type="ECO:0000313" key="2">
    <source>
        <dbReference type="EMBL" id="KAA2232130.1"/>
    </source>
</evidence>
<dbReference type="OrthoDB" id="8020568at2"/>
<dbReference type="EMBL" id="VUOA01000070">
    <property type="protein sequence ID" value="KAA2232130.1"/>
    <property type="molecule type" value="Genomic_DNA"/>
</dbReference>
<dbReference type="Pfam" id="PF12836">
    <property type="entry name" value="HHH_3"/>
    <property type="match status" value="1"/>
</dbReference>
<keyword evidence="3" id="KW-1185">Reference proteome</keyword>
<protein>
    <submittedName>
        <fullName evidence="2">Helix-hairpin-helix domain-containing protein</fullName>
    </submittedName>
</protein>